<evidence type="ECO:0000313" key="15">
    <source>
        <dbReference type="Proteomes" id="UP000031668"/>
    </source>
</evidence>
<organism evidence="14 15">
    <name type="scientific">Thelohanellus kitauei</name>
    <name type="common">Myxosporean</name>
    <dbReference type="NCBI Taxonomy" id="669202"/>
    <lineage>
        <taxon>Eukaryota</taxon>
        <taxon>Metazoa</taxon>
        <taxon>Cnidaria</taxon>
        <taxon>Myxozoa</taxon>
        <taxon>Myxosporea</taxon>
        <taxon>Bivalvulida</taxon>
        <taxon>Platysporina</taxon>
        <taxon>Myxobolidae</taxon>
        <taxon>Thelohanellus</taxon>
    </lineage>
</organism>
<comment type="function">
    <text evidence="13">Initiates complex N-linked carbohydrate formation. Essential for the conversion of high-mannose to hybrid and complex N-glycans.</text>
</comment>
<evidence type="ECO:0000256" key="8">
    <source>
        <dbReference type="ARBA" id="ARBA00022968"/>
    </source>
</evidence>
<keyword evidence="11" id="KW-0472">Membrane</keyword>
<evidence type="ECO:0000256" key="4">
    <source>
        <dbReference type="ARBA" id="ARBA00022676"/>
    </source>
</evidence>
<dbReference type="GO" id="GO:0000139">
    <property type="term" value="C:Golgi membrane"/>
    <property type="evidence" value="ECO:0007669"/>
    <property type="project" value="UniProtKB-SubCell"/>
</dbReference>
<evidence type="ECO:0000256" key="10">
    <source>
        <dbReference type="ARBA" id="ARBA00023034"/>
    </source>
</evidence>
<dbReference type="EC" id="2.4.1.101" evidence="13"/>
<proteinExistence type="inferred from homology"/>
<dbReference type="GO" id="GO:0016266">
    <property type="term" value="P:protein O-linked glycosylation via N-acetyl-galactosamine"/>
    <property type="evidence" value="ECO:0007669"/>
    <property type="project" value="TreeGrafter"/>
</dbReference>
<dbReference type="InterPro" id="IPR029044">
    <property type="entry name" value="Nucleotide-diphossugar_trans"/>
</dbReference>
<evidence type="ECO:0000313" key="14">
    <source>
        <dbReference type="EMBL" id="KII72474.1"/>
    </source>
</evidence>
<gene>
    <name evidence="14" type="ORF">RF11_09718</name>
</gene>
<keyword evidence="9" id="KW-1133">Transmembrane helix</keyword>
<keyword evidence="15" id="KW-1185">Reference proteome</keyword>
<evidence type="ECO:0000256" key="7">
    <source>
        <dbReference type="ARBA" id="ARBA00022723"/>
    </source>
</evidence>
<dbReference type="OrthoDB" id="440755at2759"/>
<name>A0A0C2J3N2_THEKT</name>
<comment type="cofactor">
    <cofactor evidence="13">
        <name>Mn(2+)</name>
        <dbReference type="ChEBI" id="CHEBI:29035"/>
    </cofactor>
    <text evidence="13">The cofactor is mostly bound to the substrate.</text>
</comment>
<dbReference type="EMBL" id="JWZT01001202">
    <property type="protein sequence ID" value="KII72474.1"/>
    <property type="molecule type" value="Genomic_DNA"/>
</dbReference>
<evidence type="ECO:0000256" key="1">
    <source>
        <dbReference type="ARBA" id="ARBA00004323"/>
    </source>
</evidence>
<dbReference type="InterPro" id="IPR052463">
    <property type="entry name" value="O-linked_mannose_GnT"/>
</dbReference>
<dbReference type="AlphaFoldDB" id="A0A0C2J3N2"/>
<dbReference type="GO" id="GO:0047223">
    <property type="term" value="F:beta-1,3-galactosyl-O-glycosyl-glycoprotein beta-1,3-N-acetylglucosaminyltransferase activity"/>
    <property type="evidence" value="ECO:0007669"/>
    <property type="project" value="TreeGrafter"/>
</dbReference>
<reference evidence="14 15" key="1">
    <citation type="journal article" date="2014" name="Genome Biol. Evol.">
        <title>The genome of the myxosporean Thelohanellus kitauei shows adaptations to nutrient acquisition within its fish host.</title>
        <authorList>
            <person name="Yang Y."/>
            <person name="Xiong J."/>
            <person name="Zhou Z."/>
            <person name="Huo F."/>
            <person name="Miao W."/>
            <person name="Ran C."/>
            <person name="Liu Y."/>
            <person name="Zhang J."/>
            <person name="Feng J."/>
            <person name="Wang M."/>
            <person name="Wang M."/>
            <person name="Wang L."/>
            <person name="Yao B."/>
        </authorList>
    </citation>
    <scope>NUCLEOTIDE SEQUENCE [LARGE SCALE GENOMIC DNA]</scope>
    <source>
        <strain evidence="14">Wuqing</strain>
    </source>
</reference>
<dbReference type="UniPathway" id="UPA00378"/>
<evidence type="ECO:0000256" key="5">
    <source>
        <dbReference type="ARBA" id="ARBA00022679"/>
    </source>
</evidence>
<keyword evidence="12 13" id="KW-0464">Manganese</keyword>
<sequence>MISALNYEHVFIFEDDLIVSSDIFYLFSATLNIYQADKTIFCVSAWNDHGYKHSVGDLTMLYRVQFMPGLGLVLSKDIVKEILQKWPHWTDFNWDVWIRESVLKGRVCIIPDVSRSFHIGVYGIHINPAFQRSYFERRFFKPEINVTISVENLGSAEYSDLMTYLAINSKKEIYENVCKIAEMEKSVDLHSRPLSRTELCDITRVVVMDDPMEPKEAFLSLFK</sequence>
<evidence type="ECO:0000256" key="13">
    <source>
        <dbReference type="RuleBase" id="RU368119"/>
    </source>
</evidence>
<accession>A0A0C2J3N2</accession>
<dbReference type="Pfam" id="PF03071">
    <property type="entry name" value="GNT-I"/>
    <property type="match status" value="1"/>
</dbReference>
<keyword evidence="7 13" id="KW-0479">Metal-binding</keyword>
<keyword evidence="8 13" id="KW-0735">Signal-anchor</keyword>
<keyword evidence="10 13" id="KW-0333">Golgi apparatus</keyword>
<evidence type="ECO:0000256" key="2">
    <source>
        <dbReference type="ARBA" id="ARBA00004922"/>
    </source>
</evidence>
<evidence type="ECO:0000256" key="12">
    <source>
        <dbReference type="ARBA" id="ARBA00023211"/>
    </source>
</evidence>
<keyword evidence="5 14" id="KW-0808">Transferase</keyword>
<dbReference type="PANTHER" id="PTHR46396">
    <property type="entry name" value="PROTEIN O-LINKED-MANNOSE BETA-1,2-N-ACETYLGLUCOSAMINYLTRANSFERASE 1"/>
    <property type="match status" value="1"/>
</dbReference>
<dbReference type="GO" id="GO:0030145">
    <property type="term" value="F:manganese ion binding"/>
    <property type="evidence" value="ECO:0007669"/>
    <property type="project" value="UniProtKB-UniRule"/>
</dbReference>
<comment type="caution">
    <text evidence="14">The sequence shown here is derived from an EMBL/GenBank/DDBJ whole genome shotgun (WGS) entry which is preliminary data.</text>
</comment>
<dbReference type="Proteomes" id="UP000031668">
    <property type="component" value="Unassembled WGS sequence"/>
</dbReference>
<comment type="similarity">
    <text evidence="3 13">Belongs to the glycosyltransferase 13 family.</text>
</comment>
<keyword evidence="6" id="KW-0812">Transmembrane</keyword>
<evidence type="ECO:0000256" key="11">
    <source>
        <dbReference type="ARBA" id="ARBA00023136"/>
    </source>
</evidence>
<keyword evidence="4 13" id="KW-0328">Glycosyltransferase</keyword>
<dbReference type="Gene3D" id="3.90.550.10">
    <property type="entry name" value="Spore Coat Polysaccharide Biosynthesis Protein SpsA, Chain A"/>
    <property type="match status" value="1"/>
</dbReference>
<dbReference type="SUPFAM" id="SSF53448">
    <property type="entry name" value="Nucleotide-diphospho-sugar transferases"/>
    <property type="match status" value="1"/>
</dbReference>
<dbReference type="InterPro" id="IPR004139">
    <property type="entry name" value="Glyco_trans_13"/>
</dbReference>
<protein>
    <recommendedName>
        <fullName evidence="13">Alpha-1,3-mannosyl-glycoprotein 2-beta-N-acetylglucosaminyltransferase</fullName>
        <shortName evidence="13">GNT-I</shortName>
        <shortName evidence="13">GlcNAc-T I</shortName>
        <ecNumber evidence="13">2.4.1.101</ecNumber>
    </recommendedName>
    <alternativeName>
        <fullName evidence="13">N-glycosyl-oligosaccharide-glycoprotein N-acetylglucosaminyltransferase I</fullName>
    </alternativeName>
</protein>
<comment type="subcellular location">
    <subcellularLocation>
        <location evidence="1 13">Golgi apparatus membrane</location>
        <topology evidence="1 13">Single-pass type II membrane protein</topology>
    </subcellularLocation>
</comment>
<evidence type="ECO:0000256" key="6">
    <source>
        <dbReference type="ARBA" id="ARBA00022692"/>
    </source>
</evidence>
<comment type="pathway">
    <text evidence="2 13">Protein modification; protein glycosylation.</text>
</comment>
<dbReference type="GO" id="GO:0003827">
    <property type="term" value="F:alpha-1,3-mannosylglycoprotein 2-beta-N-acetylglucosaminyltransferase activity"/>
    <property type="evidence" value="ECO:0007669"/>
    <property type="project" value="UniProtKB-UniRule"/>
</dbReference>
<comment type="catalytic activity">
    <reaction evidence="13">
        <text>N(4)-(alpha-D-Man-(1-&gt;3)-[alpha-D-Man-(1-&gt;3)-[alpha-D-Man-(1-&gt;6)]-alpha-D-Man-(1-&gt;6)]-beta-D-Man-(1-&gt;4)-beta-D-GlcNAc-(1-&gt;4)-beta-D-GlcNAc)-L-asparaginyl-[protein] (N-glucan mannose isomer 5A1,2) + UDP-N-acetyl-alpha-D-glucosamine = N(4)-{beta-D-GlcNAc-(1-&gt;2)-alpha-D-Man-(1-&gt;3)-[alpha-D-Man-(1-&gt;3)-[alpha-D-Man-(1-&gt;6)]-alpha-D-Man-(1-&gt;6)]-beta-D-Man-(1-&gt;4)-beta-D-GlcNAc-(1-&gt;4)-beta-D-GlcNAc}-L-asparaginyl-[protein] + UDP + H(+)</text>
        <dbReference type="Rhea" id="RHEA:11456"/>
        <dbReference type="Rhea" id="RHEA-COMP:14367"/>
        <dbReference type="Rhea" id="RHEA-COMP:14368"/>
        <dbReference type="ChEBI" id="CHEBI:15378"/>
        <dbReference type="ChEBI" id="CHEBI:57705"/>
        <dbReference type="ChEBI" id="CHEBI:58223"/>
        <dbReference type="ChEBI" id="CHEBI:59087"/>
        <dbReference type="ChEBI" id="CHEBI:60625"/>
        <dbReference type="EC" id="2.4.1.101"/>
    </reaction>
</comment>
<dbReference type="PANTHER" id="PTHR46396:SF1">
    <property type="entry name" value="PROTEIN O-LINKED-MANNOSE BETA-1,2-N-ACETYLGLUCOSAMINYLTRANSFERASE 1"/>
    <property type="match status" value="1"/>
</dbReference>
<evidence type="ECO:0000256" key="9">
    <source>
        <dbReference type="ARBA" id="ARBA00022989"/>
    </source>
</evidence>
<evidence type="ECO:0000256" key="3">
    <source>
        <dbReference type="ARBA" id="ARBA00006492"/>
    </source>
</evidence>